<reference evidence="10" key="1">
    <citation type="submission" date="2020-10" db="EMBL/GenBank/DDBJ databases">
        <authorList>
            <person name="Gilroy R."/>
        </authorList>
    </citation>
    <scope>NUCLEOTIDE SEQUENCE</scope>
    <source>
        <strain evidence="10">35461</strain>
    </source>
</reference>
<evidence type="ECO:0000256" key="7">
    <source>
        <dbReference type="ARBA" id="ARBA00023204"/>
    </source>
</evidence>
<dbReference type="Pfam" id="PF03167">
    <property type="entry name" value="UDG"/>
    <property type="match status" value="1"/>
</dbReference>
<feature type="region of interest" description="Disordered" evidence="8">
    <location>
        <begin position="50"/>
        <end position="72"/>
    </location>
</feature>
<evidence type="ECO:0000259" key="9">
    <source>
        <dbReference type="Pfam" id="PF03167"/>
    </source>
</evidence>
<dbReference type="GO" id="GO:0051539">
    <property type="term" value="F:4 iron, 4 sulfur cluster binding"/>
    <property type="evidence" value="ECO:0007669"/>
    <property type="project" value="UniProtKB-KW"/>
</dbReference>
<protein>
    <recommendedName>
        <fullName evidence="9">Uracil-DNA glycosylase-like domain-containing protein</fullName>
    </recommendedName>
</protein>
<gene>
    <name evidence="10" type="ORF">IAC79_04710</name>
</gene>
<keyword evidence="2" id="KW-0479">Metal-binding</keyword>
<dbReference type="InterPro" id="IPR005122">
    <property type="entry name" value="Uracil-DNA_glycosylase-like"/>
</dbReference>
<dbReference type="SUPFAM" id="SSF52141">
    <property type="entry name" value="Uracil-DNA glycosylase-like"/>
    <property type="match status" value="1"/>
</dbReference>
<keyword evidence="4" id="KW-0378">Hydrolase</keyword>
<feature type="compositionally biased region" description="Low complexity" evidence="8">
    <location>
        <begin position="53"/>
        <end position="72"/>
    </location>
</feature>
<dbReference type="EMBL" id="DVOR01000150">
    <property type="protein sequence ID" value="HIV09396.1"/>
    <property type="molecule type" value="Genomic_DNA"/>
</dbReference>
<evidence type="ECO:0000256" key="4">
    <source>
        <dbReference type="ARBA" id="ARBA00022801"/>
    </source>
</evidence>
<dbReference type="InterPro" id="IPR051536">
    <property type="entry name" value="UDG_Type-4/5"/>
</dbReference>
<evidence type="ECO:0000256" key="2">
    <source>
        <dbReference type="ARBA" id="ARBA00022723"/>
    </source>
</evidence>
<dbReference type="Proteomes" id="UP000886845">
    <property type="component" value="Unassembled WGS sequence"/>
</dbReference>
<proteinExistence type="predicted"/>
<dbReference type="GO" id="GO:0097506">
    <property type="term" value="F:deaminated base DNA N-glycosylase activity"/>
    <property type="evidence" value="ECO:0007669"/>
    <property type="project" value="UniProtKB-ARBA"/>
</dbReference>
<dbReference type="PANTHER" id="PTHR33693:SF1">
    <property type="entry name" value="TYPE-4 URACIL-DNA GLYCOSYLASE"/>
    <property type="match status" value="1"/>
</dbReference>
<comment type="caution">
    <text evidence="10">The sequence shown here is derived from an EMBL/GenBank/DDBJ whole genome shotgun (WGS) entry which is preliminary data.</text>
</comment>
<evidence type="ECO:0000256" key="6">
    <source>
        <dbReference type="ARBA" id="ARBA00023014"/>
    </source>
</evidence>
<keyword evidence="5" id="KW-0408">Iron</keyword>
<evidence type="ECO:0000256" key="3">
    <source>
        <dbReference type="ARBA" id="ARBA00022763"/>
    </source>
</evidence>
<evidence type="ECO:0000256" key="1">
    <source>
        <dbReference type="ARBA" id="ARBA00022485"/>
    </source>
</evidence>
<feature type="domain" description="Uracil-DNA glycosylase-like" evidence="9">
    <location>
        <begin position="121"/>
        <end position="256"/>
    </location>
</feature>
<name>A0A9D1NNM3_9BACT</name>
<dbReference type="Gene3D" id="3.40.470.10">
    <property type="entry name" value="Uracil-DNA glycosylase-like domain"/>
    <property type="match status" value="1"/>
</dbReference>
<reference evidence="10" key="2">
    <citation type="journal article" date="2021" name="PeerJ">
        <title>Extensive microbial diversity within the chicken gut microbiome revealed by metagenomics and culture.</title>
        <authorList>
            <person name="Gilroy R."/>
            <person name="Ravi A."/>
            <person name="Getino M."/>
            <person name="Pursley I."/>
            <person name="Horton D.L."/>
            <person name="Alikhan N.F."/>
            <person name="Baker D."/>
            <person name="Gharbi K."/>
            <person name="Hall N."/>
            <person name="Watson M."/>
            <person name="Adriaenssens E.M."/>
            <person name="Foster-Nyarko E."/>
            <person name="Jarju S."/>
            <person name="Secka A."/>
            <person name="Antonio M."/>
            <person name="Oren A."/>
            <person name="Chaudhuri R.R."/>
            <person name="La Ragione R."/>
            <person name="Hildebrand F."/>
            <person name="Pallen M.J."/>
        </authorList>
    </citation>
    <scope>NUCLEOTIDE SEQUENCE</scope>
    <source>
        <strain evidence="10">35461</strain>
    </source>
</reference>
<evidence type="ECO:0000256" key="5">
    <source>
        <dbReference type="ARBA" id="ARBA00023004"/>
    </source>
</evidence>
<evidence type="ECO:0000313" key="10">
    <source>
        <dbReference type="EMBL" id="HIV09396.1"/>
    </source>
</evidence>
<keyword evidence="1" id="KW-0004">4Fe-4S</keyword>
<dbReference type="InterPro" id="IPR036895">
    <property type="entry name" value="Uracil-DNA_glycosylase-like_sf"/>
</dbReference>
<dbReference type="PANTHER" id="PTHR33693">
    <property type="entry name" value="TYPE-5 URACIL-DNA GLYCOSYLASE"/>
    <property type="match status" value="1"/>
</dbReference>
<accession>A0A9D1NNM3</accession>
<dbReference type="GO" id="GO:0046872">
    <property type="term" value="F:metal ion binding"/>
    <property type="evidence" value="ECO:0007669"/>
    <property type="project" value="UniProtKB-KW"/>
</dbReference>
<evidence type="ECO:0000313" key="11">
    <source>
        <dbReference type="Proteomes" id="UP000886845"/>
    </source>
</evidence>
<sequence length="265" mass="27534">MPGSEAENHPFVQALGETIAALTYLRESGVKTLPVEPEVWRAFTAPTPAQALPRVPAPAQAERPAPQGAPADTPEARAATLAALRAQIAACRGCDHAADTPRLGGQGPCYNPIVAVVNGAQAPGDDPIAIGSRLEGEAGALFEKMFAAIGLARAALYVTPALKCPAAGRPGAAALRVCSAHLRRELTLVNPRAIVLLGPIAARAVHPTGVAATGKVGQWSLLGRIPTITLHHPMRLILAGKALADPLKRENWAALKALQVRLRTP</sequence>
<keyword evidence="7" id="KW-0234">DNA repair</keyword>
<keyword evidence="3" id="KW-0227">DNA damage</keyword>
<dbReference type="AlphaFoldDB" id="A0A9D1NNM3"/>
<keyword evidence="6" id="KW-0411">Iron-sulfur</keyword>
<dbReference type="GO" id="GO:0006281">
    <property type="term" value="P:DNA repair"/>
    <property type="evidence" value="ECO:0007669"/>
    <property type="project" value="UniProtKB-KW"/>
</dbReference>
<evidence type="ECO:0000256" key="8">
    <source>
        <dbReference type="SAM" id="MobiDB-lite"/>
    </source>
</evidence>
<organism evidence="10 11">
    <name type="scientific">Candidatus Spyradenecus faecavium</name>
    <dbReference type="NCBI Taxonomy" id="2840947"/>
    <lineage>
        <taxon>Bacteria</taxon>
        <taxon>Pseudomonadati</taxon>
        <taxon>Lentisphaerota</taxon>
        <taxon>Lentisphaeria</taxon>
        <taxon>Lentisphaerales</taxon>
        <taxon>Lentisphaeraceae</taxon>
        <taxon>Lentisphaeraceae incertae sedis</taxon>
        <taxon>Candidatus Spyradenecus</taxon>
    </lineage>
</organism>